<reference evidence="1 2" key="1">
    <citation type="journal article" date="2017" name="Front. Microbiol.">
        <title>Genome Sequence of Desulfurella amilsii Strain TR1 and Comparative Genomics of Desulfurellaceae Family.</title>
        <authorList>
            <person name="Florentino A.P."/>
            <person name="Stams A.J."/>
            <person name="Sanchez-Andrea I."/>
        </authorList>
    </citation>
    <scope>NUCLEOTIDE SEQUENCE [LARGE SCALE GENOMIC DNA]</scope>
    <source>
        <strain evidence="1 2">TR1</strain>
    </source>
</reference>
<dbReference type="Proteomes" id="UP000194141">
    <property type="component" value="Unassembled WGS sequence"/>
</dbReference>
<proteinExistence type="predicted"/>
<dbReference type="AlphaFoldDB" id="A0A1X4XWM9"/>
<organism evidence="1 2">
    <name type="scientific">Desulfurella amilsii</name>
    <dbReference type="NCBI Taxonomy" id="1562698"/>
    <lineage>
        <taxon>Bacteria</taxon>
        <taxon>Pseudomonadati</taxon>
        <taxon>Campylobacterota</taxon>
        <taxon>Desulfurellia</taxon>
        <taxon>Desulfurellales</taxon>
        <taxon>Desulfurellaceae</taxon>
        <taxon>Desulfurella</taxon>
    </lineage>
</organism>
<sequence length="38" mass="4584">MQYKYNENKILGDEKKYIELKIKKAVPKLNLDCLRTQN</sequence>
<protein>
    <submittedName>
        <fullName evidence="1">Uncharacterized protein</fullName>
    </submittedName>
</protein>
<evidence type="ECO:0000313" key="1">
    <source>
        <dbReference type="EMBL" id="OSS41924.1"/>
    </source>
</evidence>
<dbReference type="EMBL" id="MDSU01000018">
    <property type="protein sequence ID" value="OSS41924.1"/>
    <property type="molecule type" value="Genomic_DNA"/>
</dbReference>
<accession>A0A1X4XWM9</accession>
<comment type="caution">
    <text evidence="1">The sequence shown here is derived from an EMBL/GenBank/DDBJ whole genome shotgun (WGS) entry which is preliminary data.</text>
</comment>
<name>A0A1X4XWM9_9BACT</name>
<gene>
    <name evidence="1" type="ORF">DESAMIL20_1477</name>
</gene>
<evidence type="ECO:0000313" key="2">
    <source>
        <dbReference type="Proteomes" id="UP000194141"/>
    </source>
</evidence>
<keyword evidence="2" id="KW-1185">Reference proteome</keyword>
<dbReference type="STRING" id="1562698.DESAMIL20_1477"/>